<proteinExistence type="predicted"/>
<organism evidence="3 4">
    <name type="scientific">Pseudonocardia eucalypti</name>
    <dbReference type="NCBI Taxonomy" id="648755"/>
    <lineage>
        <taxon>Bacteria</taxon>
        <taxon>Bacillati</taxon>
        <taxon>Actinomycetota</taxon>
        <taxon>Actinomycetes</taxon>
        <taxon>Pseudonocardiales</taxon>
        <taxon>Pseudonocardiaceae</taxon>
        <taxon>Pseudonocardia</taxon>
    </lineage>
</organism>
<dbReference type="Proteomes" id="UP001428817">
    <property type="component" value="Unassembled WGS sequence"/>
</dbReference>
<sequence length="114" mass="11834">MTLPGGCRLGLAGAMDGIEVAQRDSLTTAGSTERCPDCASYTFGEAGAGMMLGYGGALWGGPMYALLVVIGVALWVLFIVGLFEWAGRCGTPRQGPRSSDGANPDRPRDQHSPS</sequence>
<evidence type="ECO:0000256" key="1">
    <source>
        <dbReference type="SAM" id="MobiDB-lite"/>
    </source>
</evidence>
<name>A0ABP9QHY0_9PSEU</name>
<keyword evidence="2" id="KW-1133">Transmembrane helix</keyword>
<feature type="compositionally biased region" description="Basic and acidic residues" evidence="1">
    <location>
        <begin position="103"/>
        <end position="114"/>
    </location>
</feature>
<reference evidence="4" key="1">
    <citation type="journal article" date="2019" name="Int. J. Syst. Evol. Microbiol.">
        <title>The Global Catalogue of Microorganisms (GCM) 10K type strain sequencing project: providing services to taxonomists for standard genome sequencing and annotation.</title>
        <authorList>
            <consortium name="The Broad Institute Genomics Platform"/>
            <consortium name="The Broad Institute Genome Sequencing Center for Infectious Disease"/>
            <person name="Wu L."/>
            <person name="Ma J."/>
        </authorList>
    </citation>
    <scope>NUCLEOTIDE SEQUENCE [LARGE SCALE GENOMIC DNA]</scope>
    <source>
        <strain evidence="4">JCM 18303</strain>
    </source>
</reference>
<evidence type="ECO:0000313" key="3">
    <source>
        <dbReference type="EMBL" id="GAA5162247.1"/>
    </source>
</evidence>
<comment type="caution">
    <text evidence="3">The sequence shown here is derived from an EMBL/GenBank/DDBJ whole genome shotgun (WGS) entry which is preliminary data.</text>
</comment>
<gene>
    <name evidence="3" type="ORF">GCM10023321_47560</name>
</gene>
<accession>A0ABP9QHY0</accession>
<evidence type="ECO:0000256" key="2">
    <source>
        <dbReference type="SAM" id="Phobius"/>
    </source>
</evidence>
<evidence type="ECO:0000313" key="4">
    <source>
        <dbReference type="Proteomes" id="UP001428817"/>
    </source>
</evidence>
<feature type="region of interest" description="Disordered" evidence="1">
    <location>
        <begin position="91"/>
        <end position="114"/>
    </location>
</feature>
<dbReference type="EMBL" id="BAABJP010000026">
    <property type="protein sequence ID" value="GAA5162247.1"/>
    <property type="molecule type" value="Genomic_DNA"/>
</dbReference>
<protein>
    <submittedName>
        <fullName evidence="3">Uncharacterized protein</fullName>
    </submittedName>
</protein>
<keyword evidence="4" id="KW-1185">Reference proteome</keyword>
<keyword evidence="2" id="KW-0472">Membrane</keyword>
<feature type="transmembrane region" description="Helical" evidence="2">
    <location>
        <begin position="63"/>
        <end position="83"/>
    </location>
</feature>
<keyword evidence="2" id="KW-0812">Transmembrane</keyword>